<reference evidence="2 3" key="1">
    <citation type="submission" date="2018-10" db="EMBL/GenBank/DDBJ databases">
        <title>Genomic Encyclopedia of Archaeal and Bacterial Type Strains, Phase II (KMG-II): from individual species to whole genera.</title>
        <authorList>
            <person name="Goeker M."/>
        </authorList>
    </citation>
    <scope>NUCLEOTIDE SEQUENCE [LARGE SCALE GENOMIC DNA]</scope>
    <source>
        <strain evidence="2 3">DSM 19624</strain>
    </source>
</reference>
<protein>
    <recommendedName>
        <fullName evidence="1">DUF5703 domain-containing protein</fullName>
    </recommendedName>
</protein>
<evidence type="ECO:0000313" key="3">
    <source>
        <dbReference type="Proteomes" id="UP000273898"/>
    </source>
</evidence>
<dbReference type="Pfam" id="PF18961">
    <property type="entry name" value="DUF5703_N"/>
    <property type="match status" value="1"/>
</dbReference>
<gene>
    <name evidence="2" type="ORF">BCL90_1634</name>
</gene>
<dbReference type="Gene3D" id="1.50.10.10">
    <property type="match status" value="1"/>
</dbReference>
<dbReference type="GO" id="GO:0005975">
    <property type="term" value="P:carbohydrate metabolic process"/>
    <property type="evidence" value="ECO:0007669"/>
    <property type="project" value="InterPro"/>
</dbReference>
<dbReference type="Proteomes" id="UP000273898">
    <property type="component" value="Unassembled WGS sequence"/>
</dbReference>
<dbReference type="InterPro" id="IPR008928">
    <property type="entry name" value="6-hairpin_glycosidase_sf"/>
</dbReference>
<accession>A0A497YB64</accession>
<organism evidence="2 3">
    <name type="scientific">Pedobacter alluvionis</name>
    <dbReference type="NCBI Taxonomy" id="475253"/>
    <lineage>
        <taxon>Bacteria</taxon>
        <taxon>Pseudomonadati</taxon>
        <taxon>Bacteroidota</taxon>
        <taxon>Sphingobacteriia</taxon>
        <taxon>Sphingobacteriales</taxon>
        <taxon>Sphingobacteriaceae</taxon>
        <taxon>Pedobacter</taxon>
    </lineage>
</organism>
<evidence type="ECO:0000259" key="1">
    <source>
        <dbReference type="Pfam" id="PF18961"/>
    </source>
</evidence>
<dbReference type="InterPro" id="IPR043757">
    <property type="entry name" value="DUF5703_N"/>
</dbReference>
<dbReference type="InterPro" id="IPR012341">
    <property type="entry name" value="6hp_glycosidase-like_sf"/>
</dbReference>
<feature type="domain" description="DUF5703" evidence="1">
    <location>
        <begin position="204"/>
        <end position="484"/>
    </location>
</feature>
<sequence>MIFTTKTQEALNILAENLNALICLIWSKFIKLPALAALRCLRWSNILETTKLTTKAQRIQSMCTRRLSVLTWLIWLKFINHATLAVLRCLRWSNILETTKLTTKVQRTRSMCTRRLNVLTCLIWLKFIKHVGLAALRWSNILQTIKLTTKAQRAQSMCTMRSNVLTYLILLNNINLKKTTLSLVFVSLWLISTNAFSQEKDNIIWTSQSNNSSESMPVGGGDIGLNLWVEKGDVYLYLSRSGTFDENNTLLKLGRVKLSLSPNPFEGKTFEQELILKDGYAQISGKNGSLNAQIKVWVDVFNPVIHLDVKSNQKIITQASYQSWRFEDRITKGKENNQNSYKWAPQGIVKTFKDEIAFKNNTVQFYHQNKAETVFDVTVKQQGLEDRKADLFNPLKNLIFGGSMQGNNMVPAGNYTGIYLSKPFKAWMLRSKKPSASNYITIKLNTSKTASISEWEKALNVVNNKNNQKASIKWWNAYWKKSFIYINAKDETANQSARNYQLFRYMLGCNAFGKYPTKFNGGLFTFDPQLTDTTLKYTPDFRNWGGGTHTAQNQRLVYWPMLKSGDFDLMKPQFDFYLDLLKNAEIRTEAAWGHKGASFTEQLENFGLPNPAEYGWKRPADFNKGMEYNAWLEYEWDTVLEFCMMILETERYGGKNIEKYIPLIESSLTFFKEHYTYLAKQRGAKALDANGHLVLYPGSAAETYKMAYNSTSTIAALKTVLERLIEQPSLSETNKTEWTAMLKTIPPISFRTFDGHATISPAKLWERINNTESPQLYPVYPWGTYGIGKPGLDTAMNTFKYDTDVLKFSSHVGWKQDNIFAARLGLTNEAAKLTTAKLKDSGRRFPAFWGPGFDWVPDHNWGGSGMIGLQEMLMQVDGKKIYLCPAWPKDWDVHFKLYAPYQTTVEGTLKGGKLIDLKVLPELRKADIINMIN</sequence>
<evidence type="ECO:0000313" key="2">
    <source>
        <dbReference type="EMBL" id="RLJ80832.1"/>
    </source>
</evidence>
<comment type="caution">
    <text evidence="2">The sequence shown here is derived from an EMBL/GenBank/DDBJ whole genome shotgun (WGS) entry which is preliminary data.</text>
</comment>
<dbReference type="SUPFAM" id="SSF48208">
    <property type="entry name" value="Six-hairpin glycosidases"/>
    <property type="match status" value="1"/>
</dbReference>
<proteinExistence type="predicted"/>
<name>A0A497YB64_9SPHI</name>
<dbReference type="EMBL" id="RCCK01000010">
    <property type="protein sequence ID" value="RLJ80832.1"/>
    <property type="molecule type" value="Genomic_DNA"/>
</dbReference>
<dbReference type="AlphaFoldDB" id="A0A497YB64"/>